<evidence type="ECO:0000256" key="7">
    <source>
        <dbReference type="ARBA" id="ARBA00039448"/>
    </source>
</evidence>
<evidence type="ECO:0000256" key="4">
    <source>
        <dbReference type="ARBA" id="ARBA00023128"/>
    </source>
</evidence>
<comment type="subcellular location">
    <subcellularLocation>
        <location evidence="1">Mitochondrion</location>
    </subcellularLocation>
</comment>
<dbReference type="SUPFAM" id="SSF54427">
    <property type="entry name" value="NTF2-like"/>
    <property type="match status" value="1"/>
</dbReference>
<keyword evidence="2" id="KW-0809">Transit peptide</keyword>
<protein>
    <recommendedName>
        <fullName evidence="7">Large ribosomal subunit protein mL45</fullName>
    </recommendedName>
    <alternativeName>
        <fullName evidence="8">39S ribosomal protein L45, mitochondrial</fullName>
    </alternativeName>
</protein>
<gene>
    <name evidence="11" type="ORF">LSH36_919g01007</name>
</gene>
<dbReference type="FunFam" id="3.10.450.240:FF:000003">
    <property type="entry name" value="39S ribosomal protein L45, mitochondrial"/>
    <property type="match status" value="1"/>
</dbReference>
<dbReference type="GO" id="GO:0005739">
    <property type="term" value="C:mitochondrion"/>
    <property type="evidence" value="ECO:0007669"/>
    <property type="project" value="UniProtKB-SubCell"/>
</dbReference>
<dbReference type="Gene3D" id="3.10.450.240">
    <property type="match status" value="1"/>
</dbReference>
<feature type="compositionally biased region" description="Acidic residues" evidence="9">
    <location>
        <begin position="313"/>
        <end position="322"/>
    </location>
</feature>
<comment type="similarity">
    <text evidence="6">Belongs to the mitochondrion-specific ribosomal protein mL45 family.</text>
</comment>
<name>A0AAD9IXY2_9ANNE</name>
<evidence type="ECO:0000256" key="8">
    <source>
        <dbReference type="ARBA" id="ARBA00043031"/>
    </source>
</evidence>
<feature type="domain" description="Tim44-like" evidence="10">
    <location>
        <begin position="141"/>
        <end position="290"/>
    </location>
</feature>
<evidence type="ECO:0000256" key="9">
    <source>
        <dbReference type="SAM" id="MobiDB-lite"/>
    </source>
</evidence>
<dbReference type="InterPro" id="IPR051975">
    <property type="entry name" value="mtLSU_mL45"/>
</dbReference>
<dbReference type="InterPro" id="IPR032710">
    <property type="entry name" value="NTF2-like_dom_sf"/>
</dbReference>
<keyword evidence="5" id="KW-0687">Ribonucleoprotein</keyword>
<dbReference type="SMART" id="SM00978">
    <property type="entry name" value="Tim44"/>
    <property type="match status" value="1"/>
</dbReference>
<dbReference type="Pfam" id="PF04280">
    <property type="entry name" value="Tim44"/>
    <property type="match status" value="1"/>
</dbReference>
<dbReference type="GO" id="GO:1990904">
    <property type="term" value="C:ribonucleoprotein complex"/>
    <property type="evidence" value="ECO:0007669"/>
    <property type="project" value="UniProtKB-KW"/>
</dbReference>
<evidence type="ECO:0000256" key="3">
    <source>
        <dbReference type="ARBA" id="ARBA00022980"/>
    </source>
</evidence>
<keyword evidence="3" id="KW-0689">Ribosomal protein</keyword>
<feature type="region of interest" description="Disordered" evidence="9">
    <location>
        <begin position="312"/>
        <end position="332"/>
    </location>
</feature>
<organism evidence="11 12">
    <name type="scientific">Paralvinella palmiformis</name>
    <dbReference type="NCBI Taxonomy" id="53620"/>
    <lineage>
        <taxon>Eukaryota</taxon>
        <taxon>Metazoa</taxon>
        <taxon>Spiralia</taxon>
        <taxon>Lophotrochozoa</taxon>
        <taxon>Annelida</taxon>
        <taxon>Polychaeta</taxon>
        <taxon>Sedentaria</taxon>
        <taxon>Canalipalpata</taxon>
        <taxon>Terebellida</taxon>
        <taxon>Terebelliformia</taxon>
        <taxon>Alvinellidae</taxon>
        <taxon>Paralvinella</taxon>
    </lineage>
</organism>
<dbReference type="AlphaFoldDB" id="A0AAD9IXY2"/>
<evidence type="ECO:0000256" key="5">
    <source>
        <dbReference type="ARBA" id="ARBA00023274"/>
    </source>
</evidence>
<keyword evidence="12" id="KW-1185">Reference proteome</keyword>
<dbReference type="Proteomes" id="UP001208570">
    <property type="component" value="Unassembled WGS sequence"/>
</dbReference>
<comment type="caution">
    <text evidence="11">The sequence shown here is derived from an EMBL/GenBank/DDBJ whole genome shotgun (WGS) entry which is preliminary data.</text>
</comment>
<evidence type="ECO:0000259" key="10">
    <source>
        <dbReference type="SMART" id="SM00978"/>
    </source>
</evidence>
<evidence type="ECO:0000256" key="2">
    <source>
        <dbReference type="ARBA" id="ARBA00022946"/>
    </source>
</evidence>
<keyword evidence="4" id="KW-0496">Mitochondrion</keyword>
<proteinExistence type="inferred from homology"/>
<dbReference type="InterPro" id="IPR007379">
    <property type="entry name" value="Tim44-like_dom"/>
</dbReference>
<feature type="compositionally biased region" description="Basic and acidic residues" evidence="9">
    <location>
        <begin position="323"/>
        <end position="332"/>
    </location>
</feature>
<evidence type="ECO:0000256" key="1">
    <source>
        <dbReference type="ARBA" id="ARBA00004173"/>
    </source>
</evidence>
<evidence type="ECO:0000313" key="11">
    <source>
        <dbReference type="EMBL" id="KAK2142744.1"/>
    </source>
</evidence>
<dbReference type="EMBL" id="JAODUP010000919">
    <property type="protein sequence ID" value="KAK2142744.1"/>
    <property type="molecule type" value="Genomic_DNA"/>
</dbReference>
<dbReference type="PANTHER" id="PTHR28554:SF1">
    <property type="entry name" value="LARGE RIBOSOMAL SUBUNIT PROTEIN ML45"/>
    <property type="match status" value="1"/>
</dbReference>
<sequence>MTLAGATKVCLVCARVQLNNGYIWRMAPVTLALAGQVRTITAKHWAPKWRKLRAQKTKKFDLPDYQKLKRDANMTIDQQREHYKKEGIEPPRRHQERDTLITSTNTIFESYVPPEGDGVASLVSGERAKQSVVGLGKKGKSYLSMRKIRKFEEFDPALFAEESLDIYKECHELLQDYRKNETRLHELVTERAYPEMIWKLDKKTVHWEYITGLEPPRVVHVRSVDALSKDNVYGQVTVRFHTQQILAVYDRFGRLMYGSDTIVKDTLEYVVFEKHISDENSRWRIHGKIIPDWMPQKQTVLRTMRIPNVVATEEGEDEDETKEGDKAKELVV</sequence>
<evidence type="ECO:0000256" key="6">
    <source>
        <dbReference type="ARBA" id="ARBA00038073"/>
    </source>
</evidence>
<reference evidence="11" key="1">
    <citation type="journal article" date="2023" name="Mol. Biol. Evol.">
        <title>Third-Generation Sequencing Reveals the Adaptive Role of the Epigenome in Three Deep-Sea Polychaetes.</title>
        <authorList>
            <person name="Perez M."/>
            <person name="Aroh O."/>
            <person name="Sun Y."/>
            <person name="Lan Y."/>
            <person name="Juniper S.K."/>
            <person name="Young C.R."/>
            <person name="Angers B."/>
            <person name="Qian P.Y."/>
        </authorList>
    </citation>
    <scope>NUCLEOTIDE SEQUENCE</scope>
    <source>
        <strain evidence="11">P08H-3</strain>
    </source>
</reference>
<accession>A0AAD9IXY2</accession>
<evidence type="ECO:0000313" key="12">
    <source>
        <dbReference type="Proteomes" id="UP001208570"/>
    </source>
</evidence>
<dbReference type="GO" id="GO:0005840">
    <property type="term" value="C:ribosome"/>
    <property type="evidence" value="ECO:0007669"/>
    <property type="project" value="UniProtKB-KW"/>
</dbReference>
<dbReference type="PANTHER" id="PTHR28554">
    <property type="entry name" value="39S RIBOSOMAL PROTEIN L45, MITOCHONDRIAL"/>
    <property type="match status" value="1"/>
</dbReference>